<evidence type="ECO:0000313" key="5">
    <source>
        <dbReference type="Proteomes" id="UP000298493"/>
    </source>
</evidence>
<reference evidence="4 5" key="1">
    <citation type="submission" date="2019-04" db="EMBL/GenBank/DDBJ databases">
        <title>High contiguity whole genome sequence and gene annotation resource for two Venturia nashicola isolates.</title>
        <authorList>
            <person name="Prokchorchik M."/>
            <person name="Won K."/>
            <person name="Lee Y."/>
            <person name="Choi E.D."/>
            <person name="Segonzac C."/>
            <person name="Sohn K.H."/>
        </authorList>
    </citation>
    <scope>NUCLEOTIDE SEQUENCE [LARGE SCALE GENOMIC DNA]</scope>
    <source>
        <strain evidence="4 5">PRI2</strain>
    </source>
</reference>
<dbReference type="EMBL" id="SNSC02000008">
    <property type="protein sequence ID" value="TID22001.1"/>
    <property type="molecule type" value="Genomic_DNA"/>
</dbReference>
<dbReference type="Proteomes" id="UP000298493">
    <property type="component" value="Unassembled WGS sequence"/>
</dbReference>
<sequence length="274" mass="28333">MRHNFILAFVAAVTATPTPQGPPNFPPGMTLLPGQLTTNVTYGPAPKGCSKYELIIARGTGEPGPFGAVTGDPLVAAVTAAIPDSRGYAAQYPANFNFSYSPSMGVDDIITRLNTQNSACPDQKFALVGYSQGAGVIHGVFGPTGPIKPGLANPRPVLDTSVIPKVLAVVLFGDPGFKGTVGPTGTTVPKLPSAVQEILIENCAPGDPVCDPKGSERKKHLAYIGAPYQAESAAFVIAAFKGEKLPESIKEASDPVWVANAEKTRPKGTAAPPS</sequence>
<dbReference type="InterPro" id="IPR029058">
    <property type="entry name" value="AB_hydrolase_fold"/>
</dbReference>
<dbReference type="Pfam" id="PF01083">
    <property type="entry name" value="Cutinase"/>
    <property type="match status" value="1"/>
</dbReference>
<dbReference type="GO" id="GO:0052689">
    <property type="term" value="F:carboxylic ester hydrolase activity"/>
    <property type="evidence" value="ECO:0007669"/>
    <property type="project" value="UniProtKB-ARBA"/>
</dbReference>
<dbReference type="OrthoDB" id="3225429at2759"/>
<protein>
    <submittedName>
        <fullName evidence="4">Carbohydrate esterase family 5 protein</fullName>
    </submittedName>
</protein>
<feature type="chain" id="PRO_5021242234" evidence="3">
    <location>
        <begin position="16"/>
        <end position="274"/>
    </location>
</feature>
<keyword evidence="1" id="KW-0378">Hydrolase</keyword>
<keyword evidence="5" id="KW-1185">Reference proteome</keyword>
<evidence type="ECO:0000256" key="2">
    <source>
        <dbReference type="ARBA" id="ARBA00023157"/>
    </source>
</evidence>
<evidence type="ECO:0000256" key="1">
    <source>
        <dbReference type="ARBA" id="ARBA00022801"/>
    </source>
</evidence>
<dbReference type="SUPFAM" id="SSF53474">
    <property type="entry name" value="alpha/beta-Hydrolases"/>
    <property type="match status" value="1"/>
</dbReference>
<gene>
    <name evidence="4" type="ORF">E6O75_ATG10794</name>
</gene>
<name>A0A4Z1PB24_9PEZI</name>
<dbReference type="PANTHER" id="PTHR33630">
    <property type="entry name" value="CUTINASE RV1984C-RELATED-RELATED"/>
    <property type="match status" value="1"/>
</dbReference>
<keyword evidence="2" id="KW-1015">Disulfide bond</keyword>
<dbReference type="PANTHER" id="PTHR33630:SF9">
    <property type="entry name" value="CUTINASE 4"/>
    <property type="match status" value="1"/>
</dbReference>
<evidence type="ECO:0000256" key="3">
    <source>
        <dbReference type="SAM" id="SignalP"/>
    </source>
</evidence>
<dbReference type="InterPro" id="IPR000675">
    <property type="entry name" value="Cutinase/axe"/>
</dbReference>
<accession>A0A4Z1PB24</accession>
<dbReference type="Gene3D" id="3.40.50.1820">
    <property type="entry name" value="alpha/beta hydrolase"/>
    <property type="match status" value="1"/>
</dbReference>
<dbReference type="SMART" id="SM01110">
    <property type="entry name" value="Cutinase"/>
    <property type="match status" value="1"/>
</dbReference>
<dbReference type="STRING" id="86259.A0A4Z1PB24"/>
<keyword evidence="3" id="KW-0732">Signal</keyword>
<organism evidence="4 5">
    <name type="scientific">Venturia nashicola</name>
    <dbReference type="NCBI Taxonomy" id="86259"/>
    <lineage>
        <taxon>Eukaryota</taxon>
        <taxon>Fungi</taxon>
        <taxon>Dikarya</taxon>
        <taxon>Ascomycota</taxon>
        <taxon>Pezizomycotina</taxon>
        <taxon>Dothideomycetes</taxon>
        <taxon>Pleosporomycetidae</taxon>
        <taxon>Venturiales</taxon>
        <taxon>Venturiaceae</taxon>
        <taxon>Venturia</taxon>
    </lineage>
</organism>
<comment type="caution">
    <text evidence="4">The sequence shown here is derived from an EMBL/GenBank/DDBJ whole genome shotgun (WGS) entry which is preliminary data.</text>
</comment>
<proteinExistence type="predicted"/>
<dbReference type="AlphaFoldDB" id="A0A4Z1PB24"/>
<feature type="signal peptide" evidence="3">
    <location>
        <begin position="1"/>
        <end position="15"/>
    </location>
</feature>
<evidence type="ECO:0000313" key="4">
    <source>
        <dbReference type="EMBL" id="TID22001.1"/>
    </source>
</evidence>